<dbReference type="AlphaFoldDB" id="A0A642UDG8"/>
<dbReference type="SUPFAM" id="SSF56112">
    <property type="entry name" value="Protein kinase-like (PK-like)"/>
    <property type="match status" value="1"/>
</dbReference>
<dbReference type="RefSeq" id="XP_034009795.1">
    <property type="nucleotide sequence ID" value="XM_034158346.1"/>
</dbReference>
<evidence type="ECO:0000313" key="3">
    <source>
        <dbReference type="Proteomes" id="UP000449547"/>
    </source>
</evidence>
<organism evidence="2 3">
    <name type="scientific">Diutina rugosa</name>
    <name type="common">Yeast</name>
    <name type="synonym">Candida rugosa</name>
    <dbReference type="NCBI Taxonomy" id="5481"/>
    <lineage>
        <taxon>Eukaryota</taxon>
        <taxon>Fungi</taxon>
        <taxon>Dikarya</taxon>
        <taxon>Ascomycota</taxon>
        <taxon>Saccharomycotina</taxon>
        <taxon>Pichiomycetes</taxon>
        <taxon>Debaryomycetaceae</taxon>
        <taxon>Diutina</taxon>
    </lineage>
</organism>
<dbReference type="Gene3D" id="1.10.510.10">
    <property type="entry name" value="Transferase(Phosphotransferase) domain 1"/>
    <property type="match status" value="1"/>
</dbReference>
<evidence type="ECO:0000313" key="2">
    <source>
        <dbReference type="EMBL" id="KAA8897138.1"/>
    </source>
</evidence>
<dbReference type="SMART" id="SM00220">
    <property type="entry name" value="S_TKc"/>
    <property type="match status" value="1"/>
</dbReference>
<reference evidence="2 3" key="1">
    <citation type="submission" date="2019-07" db="EMBL/GenBank/DDBJ databases">
        <title>Genome assembly of two rare yeast pathogens: Diutina rugosa and Trichomonascus ciferrii.</title>
        <authorList>
            <person name="Mixao V."/>
            <person name="Saus E."/>
            <person name="Hansen A."/>
            <person name="Lass-Flor C."/>
            <person name="Gabaldon T."/>
        </authorList>
    </citation>
    <scope>NUCLEOTIDE SEQUENCE [LARGE SCALE GENOMIC DNA]</scope>
    <source>
        <strain evidence="2 3">CBS 613</strain>
    </source>
</reference>
<dbReference type="VEuPathDB" id="FungiDB:DIURU_005371"/>
<protein>
    <recommendedName>
        <fullName evidence="1">Protein kinase domain-containing protein</fullName>
    </recommendedName>
</protein>
<comment type="caution">
    <text evidence="2">The sequence shown here is derived from an EMBL/GenBank/DDBJ whole genome shotgun (WGS) entry which is preliminary data.</text>
</comment>
<dbReference type="InterPro" id="IPR008271">
    <property type="entry name" value="Ser/Thr_kinase_AS"/>
</dbReference>
<keyword evidence="3" id="KW-1185">Reference proteome</keyword>
<dbReference type="OMA" id="ATSHRIC"/>
<dbReference type="GeneID" id="54784022"/>
<sequence length="349" mass="38834">MDSYRVLRQLQSGSFGSVSLAAKNGSADKVCIKRVAKRSVATREIEMLTAVGRHPGVCQLLEWFEDDGDMVLVLEYCAGDVYDLIHERDLTIDECVRLATQLGAAVAHAHAQGVYHRDIKPENILYDFDGNFKLCDWGLATSHRICDEMNVGTEKYMAPEMFDEAAGGAAGNTRYDAALADYWGVGITLLASIFGSAPFKPTTVDDANFRTFCQSPQILYDIYPNMNSTCYETFTSTIVRVVPESRDLTAFVSQFELKSAYGFTVDEYHDNYAADAHDDDVFAADMSRASTMFDRGGRQHSSFDNTLPTLISSVKSTKSWCDMDDTDDAEFHQQIDAIFKKLGGLHVRE</sequence>
<dbReference type="Proteomes" id="UP000449547">
    <property type="component" value="Unassembled WGS sequence"/>
</dbReference>
<gene>
    <name evidence="2" type="ORF">DIURU_005371</name>
</gene>
<evidence type="ECO:0000259" key="1">
    <source>
        <dbReference type="PROSITE" id="PS50011"/>
    </source>
</evidence>
<dbReference type="PANTHER" id="PTHR24348">
    <property type="entry name" value="SERINE/THREONINE-PROTEIN KINASE UNC-51-RELATED"/>
    <property type="match status" value="1"/>
</dbReference>
<feature type="domain" description="Protein kinase" evidence="1">
    <location>
        <begin position="4"/>
        <end position="264"/>
    </location>
</feature>
<dbReference type="InterPro" id="IPR000719">
    <property type="entry name" value="Prot_kinase_dom"/>
</dbReference>
<dbReference type="Pfam" id="PF00069">
    <property type="entry name" value="Pkinase"/>
    <property type="match status" value="1"/>
</dbReference>
<proteinExistence type="predicted"/>
<dbReference type="PROSITE" id="PS50011">
    <property type="entry name" value="PROTEIN_KINASE_DOM"/>
    <property type="match status" value="1"/>
</dbReference>
<dbReference type="EMBL" id="SWFT01000159">
    <property type="protein sequence ID" value="KAA8897138.1"/>
    <property type="molecule type" value="Genomic_DNA"/>
</dbReference>
<dbReference type="GO" id="GO:0005524">
    <property type="term" value="F:ATP binding"/>
    <property type="evidence" value="ECO:0007669"/>
    <property type="project" value="InterPro"/>
</dbReference>
<dbReference type="GO" id="GO:0005737">
    <property type="term" value="C:cytoplasm"/>
    <property type="evidence" value="ECO:0007669"/>
    <property type="project" value="TreeGrafter"/>
</dbReference>
<name>A0A642UDG8_DIURU</name>
<dbReference type="PROSITE" id="PS00108">
    <property type="entry name" value="PROTEIN_KINASE_ST"/>
    <property type="match status" value="1"/>
</dbReference>
<dbReference type="GO" id="GO:0004674">
    <property type="term" value="F:protein serine/threonine kinase activity"/>
    <property type="evidence" value="ECO:0007669"/>
    <property type="project" value="InterPro"/>
</dbReference>
<dbReference type="GO" id="GO:0010506">
    <property type="term" value="P:regulation of autophagy"/>
    <property type="evidence" value="ECO:0007669"/>
    <property type="project" value="InterPro"/>
</dbReference>
<dbReference type="InterPro" id="IPR045269">
    <property type="entry name" value="Atg1-like"/>
</dbReference>
<dbReference type="InterPro" id="IPR011009">
    <property type="entry name" value="Kinase-like_dom_sf"/>
</dbReference>
<dbReference type="OrthoDB" id="4062651at2759"/>
<accession>A0A642UDG8</accession>